<dbReference type="Pfam" id="PF03747">
    <property type="entry name" value="ADP_ribosyl_GH"/>
    <property type="match status" value="1"/>
</dbReference>
<dbReference type="RefSeq" id="XP_013406564.1">
    <property type="nucleotide sequence ID" value="XM_013551110.1"/>
</dbReference>
<dbReference type="Gene3D" id="1.10.4080.10">
    <property type="entry name" value="ADP-ribosylation/Crystallin J1"/>
    <property type="match status" value="1"/>
</dbReference>
<sequence>MHSCITGQTIRLYGRVKSLAALVLFSSHLQLSDTPPSAAFHQAASQNPNKMTSKLEEARHNALWGLCIADALAMPVHWYYNPEDIKYGYGDWLAGYRAPNQKHPSSILSLSAVDGSGRSGWHAKSRPVVGNVILQGKEKYWTSSNRNTHYHQGMKAGDNTLNALCAVRVADVLKKTDPDGKLTNRELQAAVLEDYVQFLTTPDSHNDTYAESFHRAFFKDWDNLDTPPRKGKEILEFAEKRYAQKMKENPDSQLAVIGSFVMAIPWILHRANQSADDCAKAAVEFVRLTHPVPTLETYVDLYARLLHAVLNGKILRKEAMTVLEHKEMGGRKKLEKVLKFMEKAEMLPRGSEERLNMYQEVSFTLGSACYIQGAMPTMLFTAMEFHEDFEGGVLANANIGGENCHRGAALGALLGAATTHHGVGIPAKFKAELGTSREKLRELTSMKNEGIPKPFQGV</sequence>
<gene>
    <name evidence="2" type="primary">LOC106171019</name>
</gene>
<keyword evidence="1" id="KW-1185">Reference proteome</keyword>
<dbReference type="Proteomes" id="UP000085678">
    <property type="component" value="Unplaced"/>
</dbReference>
<dbReference type="OrthoDB" id="524326at2759"/>
<organism evidence="1 2">
    <name type="scientific">Lingula anatina</name>
    <name type="common">Brachiopod</name>
    <name type="synonym">Lingula unguis</name>
    <dbReference type="NCBI Taxonomy" id="7574"/>
    <lineage>
        <taxon>Eukaryota</taxon>
        <taxon>Metazoa</taxon>
        <taxon>Spiralia</taxon>
        <taxon>Lophotrochozoa</taxon>
        <taxon>Brachiopoda</taxon>
        <taxon>Linguliformea</taxon>
        <taxon>Lingulata</taxon>
        <taxon>Lingulida</taxon>
        <taxon>Linguloidea</taxon>
        <taxon>Lingulidae</taxon>
        <taxon>Lingula</taxon>
    </lineage>
</organism>
<dbReference type="GeneID" id="106171019"/>
<dbReference type="OMA" id="LNAHCAR"/>
<dbReference type="AlphaFoldDB" id="A0A1S3J9L3"/>
<dbReference type="InterPro" id="IPR050792">
    <property type="entry name" value="ADP-ribosylglycohydrolase"/>
</dbReference>
<evidence type="ECO:0000313" key="2">
    <source>
        <dbReference type="RefSeq" id="XP_013406564.1"/>
    </source>
</evidence>
<dbReference type="PANTHER" id="PTHR16222:SF34">
    <property type="entry name" value="ADP-RIBOSYLGLYCOHYDROLASE"/>
    <property type="match status" value="1"/>
</dbReference>
<reference evidence="2" key="1">
    <citation type="submission" date="2025-08" db="UniProtKB">
        <authorList>
            <consortium name="RefSeq"/>
        </authorList>
    </citation>
    <scope>IDENTIFICATION</scope>
    <source>
        <tissue evidence="2">Gonads</tissue>
    </source>
</reference>
<evidence type="ECO:0000313" key="1">
    <source>
        <dbReference type="Proteomes" id="UP000085678"/>
    </source>
</evidence>
<dbReference type="PANTHER" id="PTHR16222">
    <property type="entry name" value="ADP-RIBOSYLGLYCOHYDROLASE"/>
    <property type="match status" value="1"/>
</dbReference>
<dbReference type="STRING" id="7574.A0A1S3J9L3"/>
<dbReference type="InterPro" id="IPR005502">
    <property type="entry name" value="Ribosyl_crysJ1"/>
</dbReference>
<dbReference type="KEGG" id="lak:106171019"/>
<proteinExistence type="predicted"/>
<dbReference type="InterPro" id="IPR036705">
    <property type="entry name" value="Ribosyl_crysJ1_sf"/>
</dbReference>
<dbReference type="SUPFAM" id="SSF101478">
    <property type="entry name" value="ADP-ribosylglycohydrolase"/>
    <property type="match status" value="1"/>
</dbReference>
<dbReference type="InParanoid" id="A0A1S3J9L3"/>
<protein>
    <submittedName>
        <fullName evidence="2">Uncharacterized protein LOC106171019</fullName>
    </submittedName>
</protein>
<accession>A0A1S3J9L3</accession>
<name>A0A1S3J9L3_LINAN</name>